<dbReference type="OrthoDB" id="10063284at2759"/>
<accession>A0A821XKZ5</accession>
<dbReference type="Proteomes" id="UP000663880">
    <property type="component" value="Unassembled WGS sequence"/>
</dbReference>
<evidence type="ECO:0000313" key="1">
    <source>
        <dbReference type="EMBL" id="CAF4947718.1"/>
    </source>
</evidence>
<dbReference type="EMBL" id="CAJOBZ010000070">
    <property type="protein sequence ID" value="CAF4947718.1"/>
    <property type="molecule type" value="Genomic_DNA"/>
</dbReference>
<gene>
    <name evidence="1" type="ORF">PMACD_LOCUS15353</name>
</gene>
<protein>
    <submittedName>
        <fullName evidence="1">Uncharacterized protein</fullName>
    </submittedName>
</protein>
<proteinExistence type="predicted"/>
<sequence length="114" mass="12959">MRWSNSFYTTKTHIPWYAGISTHGTHAGEAAVSIETIPEETPFWTLWPKTELVQKCVHFQGDLSSERILIKPDSGSSKSLSSFLRNQNLENIYPYLDIAVHMAMCTYTSDKLFG</sequence>
<comment type="caution">
    <text evidence="1">The sequence shown here is derived from an EMBL/GenBank/DDBJ whole genome shotgun (WGS) entry which is preliminary data.</text>
</comment>
<evidence type="ECO:0000313" key="2">
    <source>
        <dbReference type="Proteomes" id="UP000663880"/>
    </source>
</evidence>
<dbReference type="AlphaFoldDB" id="A0A821XKZ5"/>
<reference evidence="1" key="1">
    <citation type="submission" date="2021-02" db="EMBL/GenBank/DDBJ databases">
        <authorList>
            <person name="Steward A R."/>
        </authorList>
    </citation>
    <scope>NUCLEOTIDE SEQUENCE</scope>
</reference>
<keyword evidence="2" id="KW-1185">Reference proteome</keyword>
<organism evidence="1 2">
    <name type="scientific">Pieris macdunnoughi</name>
    <dbReference type="NCBI Taxonomy" id="345717"/>
    <lineage>
        <taxon>Eukaryota</taxon>
        <taxon>Metazoa</taxon>
        <taxon>Ecdysozoa</taxon>
        <taxon>Arthropoda</taxon>
        <taxon>Hexapoda</taxon>
        <taxon>Insecta</taxon>
        <taxon>Pterygota</taxon>
        <taxon>Neoptera</taxon>
        <taxon>Endopterygota</taxon>
        <taxon>Lepidoptera</taxon>
        <taxon>Glossata</taxon>
        <taxon>Ditrysia</taxon>
        <taxon>Papilionoidea</taxon>
        <taxon>Pieridae</taxon>
        <taxon>Pierinae</taxon>
        <taxon>Pieris</taxon>
    </lineage>
</organism>
<name>A0A821XKZ5_9NEOP</name>